<evidence type="ECO:0000256" key="12">
    <source>
        <dbReference type="PIRSR" id="PIRSR604450-51"/>
    </source>
</evidence>
<comment type="similarity">
    <text evidence="3">Belongs to the threonine synthase family.</text>
</comment>
<dbReference type="GO" id="GO:0004795">
    <property type="term" value="F:threonine synthase activity"/>
    <property type="evidence" value="ECO:0007669"/>
    <property type="project" value="UniProtKB-UniRule"/>
</dbReference>
<evidence type="ECO:0000259" key="14">
    <source>
        <dbReference type="Pfam" id="PF14821"/>
    </source>
</evidence>
<dbReference type="SUPFAM" id="SSF53686">
    <property type="entry name" value="Tryptophan synthase beta subunit-like PLP-dependent enzymes"/>
    <property type="match status" value="1"/>
</dbReference>
<keyword evidence="16" id="KW-1185">Reference proteome</keyword>
<feature type="domain" description="Tryptophan synthase beta chain-like PALP" evidence="13">
    <location>
        <begin position="96"/>
        <end position="380"/>
    </location>
</feature>
<dbReference type="FunFam" id="3.40.50.1100:FF:000022">
    <property type="entry name" value="Threonine synthase"/>
    <property type="match status" value="1"/>
</dbReference>
<dbReference type="InterPro" id="IPR036052">
    <property type="entry name" value="TrpB-like_PALP_sf"/>
</dbReference>
<evidence type="ECO:0000313" key="16">
    <source>
        <dbReference type="Proteomes" id="UP000576082"/>
    </source>
</evidence>
<evidence type="ECO:0000256" key="1">
    <source>
        <dbReference type="ARBA" id="ARBA00001933"/>
    </source>
</evidence>
<keyword evidence="9 15" id="KW-0456">Lyase</keyword>
<dbReference type="InterPro" id="IPR000634">
    <property type="entry name" value="Ser/Thr_deHydtase_PyrdxlP-BS"/>
</dbReference>
<dbReference type="Proteomes" id="UP000576082">
    <property type="component" value="Unassembled WGS sequence"/>
</dbReference>
<dbReference type="PANTHER" id="PTHR42690:SF1">
    <property type="entry name" value="THREONINE SYNTHASE-LIKE 2"/>
    <property type="match status" value="1"/>
</dbReference>
<evidence type="ECO:0000256" key="3">
    <source>
        <dbReference type="ARBA" id="ARBA00005517"/>
    </source>
</evidence>
<dbReference type="PROSITE" id="PS00165">
    <property type="entry name" value="DEHYDRATASE_SER_THR"/>
    <property type="match status" value="1"/>
</dbReference>
<feature type="modified residue" description="N6-(pyridoxal phosphate)lysine" evidence="12">
    <location>
        <position position="107"/>
    </location>
</feature>
<keyword evidence="6" id="KW-0028">Amino-acid biosynthesis</keyword>
<evidence type="ECO:0000256" key="8">
    <source>
        <dbReference type="ARBA" id="ARBA00022898"/>
    </source>
</evidence>
<dbReference type="InterPro" id="IPR029144">
    <property type="entry name" value="Thr_synth_N"/>
</dbReference>
<evidence type="ECO:0000256" key="6">
    <source>
        <dbReference type="ARBA" id="ARBA00022605"/>
    </source>
</evidence>
<evidence type="ECO:0000256" key="4">
    <source>
        <dbReference type="ARBA" id="ARBA00013028"/>
    </source>
</evidence>
<gene>
    <name evidence="15" type="primary">thrC</name>
    <name evidence="15" type="ORF">HHU12_22160</name>
</gene>
<dbReference type="GO" id="GO:0030170">
    <property type="term" value="F:pyridoxal phosphate binding"/>
    <property type="evidence" value="ECO:0007669"/>
    <property type="project" value="InterPro"/>
</dbReference>
<dbReference type="GO" id="GO:0009088">
    <property type="term" value="P:threonine biosynthetic process"/>
    <property type="evidence" value="ECO:0007669"/>
    <property type="project" value="UniProtKB-UniRule"/>
</dbReference>
<comment type="caution">
    <text evidence="15">The sequence shown here is derived from an EMBL/GenBank/DDBJ whole genome shotgun (WGS) entry which is preliminary data.</text>
</comment>
<reference evidence="15 16" key="1">
    <citation type="submission" date="2020-04" db="EMBL/GenBank/DDBJ databases">
        <title>Flammeovirga sp. SR4, a novel species isolated from seawater.</title>
        <authorList>
            <person name="Wang X."/>
        </authorList>
    </citation>
    <scope>NUCLEOTIDE SEQUENCE [LARGE SCALE GENOMIC DNA]</scope>
    <source>
        <strain evidence="15 16">ATCC 23126</strain>
    </source>
</reference>
<name>A0A7X9RXP6_9BACT</name>
<dbReference type="RefSeq" id="WP_169658931.1">
    <property type="nucleotide sequence ID" value="NZ_JABANE010000071.1"/>
</dbReference>
<dbReference type="InterPro" id="IPR004450">
    <property type="entry name" value="Thr_synthase-like"/>
</dbReference>
<dbReference type="Pfam" id="PF14821">
    <property type="entry name" value="Thr_synth_N"/>
    <property type="match status" value="1"/>
</dbReference>
<dbReference type="Gene3D" id="3.40.50.1100">
    <property type="match status" value="2"/>
</dbReference>
<dbReference type="PANTHER" id="PTHR42690">
    <property type="entry name" value="THREONINE SYNTHASE FAMILY MEMBER"/>
    <property type="match status" value="1"/>
</dbReference>
<evidence type="ECO:0000256" key="5">
    <source>
        <dbReference type="ARBA" id="ARBA00018679"/>
    </source>
</evidence>
<comment type="cofactor">
    <cofactor evidence="1 12">
        <name>pyridoxal 5'-phosphate</name>
        <dbReference type="ChEBI" id="CHEBI:597326"/>
    </cofactor>
</comment>
<comment type="catalytic activity">
    <reaction evidence="10">
        <text>O-phospho-L-homoserine + H2O = L-threonine + phosphate</text>
        <dbReference type="Rhea" id="RHEA:10840"/>
        <dbReference type="ChEBI" id="CHEBI:15377"/>
        <dbReference type="ChEBI" id="CHEBI:43474"/>
        <dbReference type="ChEBI" id="CHEBI:57590"/>
        <dbReference type="ChEBI" id="CHEBI:57926"/>
        <dbReference type="EC" id="4.2.3.1"/>
    </reaction>
</comment>
<accession>A0A7X9RXP6</accession>
<dbReference type="InterPro" id="IPR037158">
    <property type="entry name" value="Thr_synth_N_sf"/>
</dbReference>
<evidence type="ECO:0000256" key="9">
    <source>
        <dbReference type="ARBA" id="ARBA00023239"/>
    </source>
</evidence>
<dbReference type="EMBL" id="JABANE010000071">
    <property type="protein sequence ID" value="NME70698.1"/>
    <property type="molecule type" value="Genomic_DNA"/>
</dbReference>
<keyword evidence="8 12" id="KW-0663">Pyridoxal phosphate</keyword>
<sequence>MIYYSTKRQAEEASLKKALFKGLPEDNGLYMPETIAKLPQEFFDNIENLSFQDIAYEVTNTILGGDVPSEEIRKIVDDAVNFDAPIVKVVDQIYSLELFHGPTLAFKDFGARFMARLMSYFLDKGENLHILVATSGDTGSAVAQGFFGVEGIQVTILYPQGKVSPIQEQQLTTNGGNIKAVEIEGTFDDCQRLVKEAFLDPELSEALNLTSANSINISRLIPQSFYYFNAFAQLKREGFKKVVFCTPSGNFGNLCGGLIANRMGLKVENFIAATNSNKVVPVYLKTEVFQPKTSISTISNAMDVGNPSNFPRLLELTGNSYEKLIKRISGAWYSDDDTEATMKEVYDQTQYVMCPHTAIAYKALKEYMDGNDLGKKTAGVFLSTAHPVKFVEIVEPVINKKIEIPQRLQEIIDRPKEATLMPADFKQFKKYLMAETELVKS</sequence>
<protein>
    <recommendedName>
        <fullName evidence="5 11">Threonine synthase</fullName>
        <ecNumber evidence="4 11">4.2.3.1</ecNumber>
    </recommendedName>
</protein>
<dbReference type="AlphaFoldDB" id="A0A7X9RXP6"/>
<dbReference type="InterPro" id="IPR001926">
    <property type="entry name" value="TrpB-like_PALP"/>
</dbReference>
<comment type="pathway">
    <text evidence="2">Amino-acid biosynthesis; L-threonine biosynthesis; L-threonine from L-aspartate: step 5/5.</text>
</comment>
<evidence type="ECO:0000256" key="7">
    <source>
        <dbReference type="ARBA" id="ARBA00022697"/>
    </source>
</evidence>
<evidence type="ECO:0000256" key="2">
    <source>
        <dbReference type="ARBA" id="ARBA00004979"/>
    </source>
</evidence>
<evidence type="ECO:0000313" key="15">
    <source>
        <dbReference type="EMBL" id="NME70698.1"/>
    </source>
</evidence>
<dbReference type="UniPathway" id="UPA00050">
    <property type="reaction ID" value="UER00065"/>
</dbReference>
<keyword evidence="7" id="KW-0791">Threonine biosynthesis</keyword>
<evidence type="ECO:0000259" key="13">
    <source>
        <dbReference type="Pfam" id="PF00291"/>
    </source>
</evidence>
<dbReference type="EC" id="4.2.3.1" evidence="4 11"/>
<evidence type="ECO:0000256" key="11">
    <source>
        <dbReference type="NCBIfam" id="TIGR00260"/>
    </source>
</evidence>
<dbReference type="InterPro" id="IPR051166">
    <property type="entry name" value="Threonine_Synthase"/>
</dbReference>
<feature type="domain" description="Threonine synthase N-terminal" evidence="14">
    <location>
        <begin position="3"/>
        <end position="79"/>
    </location>
</feature>
<dbReference type="Gene3D" id="3.90.1380.10">
    <property type="entry name" value="Threonine synthase, N-terminal domain"/>
    <property type="match status" value="1"/>
</dbReference>
<dbReference type="Pfam" id="PF00291">
    <property type="entry name" value="PALP"/>
    <property type="match status" value="1"/>
</dbReference>
<dbReference type="NCBIfam" id="TIGR00260">
    <property type="entry name" value="thrC"/>
    <property type="match status" value="1"/>
</dbReference>
<evidence type="ECO:0000256" key="10">
    <source>
        <dbReference type="ARBA" id="ARBA00049144"/>
    </source>
</evidence>
<organism evidence="15 16">
    <name type="scientific">Flammeovirga aprica JL-4</name>
    <dbReference type="NCBI Taxonomy" id="694437"/>
    <lineage>
        <taxon>Bacteria</taxon>
        <taxon>Pseudomonadati</taxon>
        <taxon>Bacteroidota</taxon>
        <taxon>Cytophagia</taxon>
        <taxon>Cytophagales</taxon>
        <taxon>Flammeovirgaceae</taxon>
        <taxon>Flammeovirga</taxon>
    </lineage>
</organism>
<proteinExistence type="inferred from homology"/>